<proteinExistence type="predicted"/>
<sequence>MKKYTLEEKIGLSRIMNSFIKKIDKIMHHIWEGIKYPLLYLSVVAAILFAFYSGYWLYNYHSPQTPKYIYLNVEGVTQYQVKEKYQEYMVHYIKEDEMKELIDVLKKIETLQNEKVENFLTVSNLNAFYSSLFAAVAVFVGIIGVTTWNTIRELKKQTERYKEIENKIVELYSRKEFTKTARDIIEENEDVKSSFKLNLTDEQRNKLIKFKNTIMKDSDEIPWMEILVAHYLLTENPTKKDIENAEKIFLKIEKEYPFQSNSLVEPYLYHMLGQLFKVKYDKNKEYDGKEEFLEKSAQYYKKSLKLRDSEENAQTKSNLAVVLIELAKIKLYKKSEIEADEKSEEEAHKYLDLAESYLNDAAKQLDSDYNIPWDLARIEYYKNYNSYSDKVKTKVEALLKEAVSRLIYYKDKVFFMRKLKEEQLEMSGRGFPKDMEIIEHVKKEIGSMNLRD</sequence>
<evidence type="ECO:0000313" key="3">
    <source>
        <dbReference type="Proteomes" id="UP000471031"/>
    </source>
</evidence>
<evidence type="ECO:0000313" key="2">
    <source>
        <dbReference type="EMBL" id="MZP41651.1"/>
    </source>
</evidence>
<keyword evidence="1" id="KW-0812">Transmembrane</keyword>
<keyword evidence="1" id="KW-1133">Transmembrane helix</keyword>
<dbReference type="AlphaFoldDB" id="A0A845L7U4"/>
<reference evidence="2 3" key="1">
    <citation type="submission" date="2020-01" db="EMBL/GenBank/DDBJ databases">
        <title>Whole genome sequence of Heliobacterium gestii DSM 11169.</title>
        <authorList>
            <person name="Kyndt J.A."/>
            <person name="Meyer T.E."/>
        </authorList>
    </citation>
    <scope>NUCLEOTIDE SEQUENCE [LARGE SCALE GENOMIC DNA]</scope>
    <source>
        <strain evidence="2 3">DSM 11169</strain>
    </source>
</reference>
<comment type="caution">
    <text evidence="2">The sequence shown here is derived from an EMBL/GenBank/DDBJ whole genome shotgun (WGS) entry which is preliminary data.</text>
</comment>
<organism evidence="2 3">
    <name type="scientific">Heliomicrobium gestii</name>
    <name type="common">Heliobacterium gestii</name>
    <dbReference type="NCBI Taxonomy" id="2699"/>
    <lineage>
        <taxon>Bacteria</taxon>
        <taxon>Bacillati</taxon>
        <taxon>Bacillota</taxon>
        <taxon>Clostridia</taxon>
        <taxon>Eubacteriales</taxon>
        <taxon>Heliobacteriaceae</taxon>
        <taxon>Heliomicrobium</taxon>
    </lineage>
</organism>
<keyword evidence="3" id="KW-1185">Reference proteome</keyword>
<dbReference type="EMBL" id="WXEX01000001">
    <property type="protein sequence ID" value="MZP41651.1"/>
    <property type="molecule type" value="Genomic_DNA"/>
</dbReference>
<feature type="transmembrane region" description="Helical" evidence="1">
    <location>
        <begin position="127"/>
        <end position="151"/>
    </location>
</feature>
<accession>A0A845L7U4</accession>
<dbReference type="RefSeq" id="WP_161260229.1">
    <property type="nucleotide sequence ID" value="NZ_JAFBDC010000001.1"/>
</dbReference>
<name>A0A845L7U4_HELGE</name>
<keyword evidence="1" id="KW-0472">Membrane</keyword>
<feature type="transmembrane region" description="Helical" evidence="1">
    <location>
        <begin position="38"/>
        <end position="58"/>
    </location>
</feature>
<gene>
    <name evidence="2" type="ORF">GTO89_01225</name>
</gene>
<dbReference type="Proteomes" id="UP000471031">
    <property type="component" value="Unassembled WGS sequence"/>
</dbReference>
<protein>
    <submittedName>
        <fullName evidence="2">Uncharacterized protein</fullName>
    </submittedName>
</protein>
<evidence type="ECO:0000256" key="1">
    <source>
        <dbReference type="SAM" id="Phobius"/>
    </source>
</evidence>